<evidence type="ECO:0000313" key="2">
    <source>
        <dbReference type="EMBL" id="CAI9942183.1"/>
    </source>
</evidence>
<protein>
    <submittedName>
        <fullName evidence="3">Hypothetical_protein</fullName>
    </submittedName>
</protein>
<dbReference type="EMBL" id="CATOUU010000698">
    <property type="protein sequence ID" value="CAI9942183.1"/>
    <property type="molecule type" value="Genomic_DNA"/>
</dbReference>
<reference evidence="3 4" key="2">
    <citation type="submission" date="2024-07" db="EMBL/GenBank/DDBJ databases">
        <authorList>
            <person name="Akdeniz Z."/>
        </authorList>
    </citation>
    <scope>NUCLEOTIDE SEQUENCE [LARGE SCALE GENOMIC DNA]</scope>
</reference>
<keyword evidence="1" id="KW-0175">Coiled coil</keyword>
<comment type="caution">
    <text evidence="2">The sequence shown here is derived from an EMBL/GenBank/DDBJ whole genome shotgun (WGS) entry which is preliminary data.</text>
</comment>
<keyword evidence="4" id="KW-1185">Reference proteome</keyword>
<name>A0AA86PRM1_9EUKA</name>
<reference evidence="2" key="1">
    <citation type="submission" date="2023-06" db="EMBL/GenBank/DDBJ databases">
        <authorList>
            <person name="Kurt Z."/>
        </authorList>
    </citation>
    <scope>NUCLEOTIDE SEQUENCE</scope>
</reference>
<evidence type="ECO:0000256" key="1">
    <source>
        <dbReference type="SAM" id="Coils"/>
    </source>
</evidence>
<feature type="coiled-coil region" evidence="1">
    <location>
        <begin position="123"/>
        <end position="166"/>
    </location>
</feature>
<accession>A0AA86PRM1</accession>
<dbReference type="AlphaFoldDB" id="A0AA86PRM1"/>
<dbReference type="EMBL" id="CAXDID020000258">
    <property type="protein sequence ID" value="CAL6066065.1"/>
    <property type="molecule type" value="Genomic_DNA"/>
</dbReference>
<organism evidence="2">
    <name type="scientific">Hexamita inflata</name>
    <dbReference type="NCBI Taxonomy" id="28002"/>
    <lineage>
        <taxon>Eukaryota</taxon>
        <taxon>Metamonada</taxon>
        <taxon>Diplomonadida</taxon>
        <taxon>Hexamitidae</taxon>
        <taxon>Hexamitinae</taxon>
        <taxon>Hexamita</taxon>
    </lineage>
</organism>
<evidence type="ECO:0000313" key="3">
    <source>
        <dbReference type="EMBL" id="CAL6066065.1"/>
    </source>
</evidence>
<gene>
    <name evidence="2" type="ORF">HINF_LOCUS29828</name>
    <name evidence="3" type="ORF">HINF_LOCUS52142</name>
</gene>
<proteinExistence type="predicted"/>
<evidence type="ECO:0000313" key="4">
    <source>
        <dbReference type="Proteomes" id="UP001642409"/>
    </source>
</evidence>
<dbReference type="Proteomes" id="UP001642409">
    <property type="component" value="Unassembled WGS sequence"/>
</dbReference>
<sequence length="1051" mass="120705">MFNLPELYPRTPKVYITSKSDDISMLCGKITALWNDTPISDATPSEKHFGPLEVSYEYCQNVVCTIYVCLQEQDLHVLEAQVVNLNKLGVPVIPIIMNTQQTLPVEGSRYIIACDENIKYIFNQVIENSLLQLDKKVMALRKELTADELQNVIDNNKFEISNYRQQIEAIGLILLLLKPFQYQHLIFDGIRSSKLNQFAVYMYEIQSQFGNESNNGDYFISYAQQRLQYRDDFVTLVLGLRNVLLEHLQLECTPDLMSLFGVVANVHGELICVKYQKYLTQRLTHLFKNNGFKIVNNKLLSNLIENDLQLHADLNIFTVLRQNLMVFDPSQNDSFEVVYSKLIAQVQLIKLFVLAFAPLIMHVFELESVAPETQDIFQISQSEELKEDIKFIYPFGISLMHIFSTANQNVLSNIPQELLEMLQTMQQKSICATYDSTKIDTNTLARIINIIRDLIKPEEWVNITGLCSGVYSTYEQLHHHIMHDNRELVPDVVQKQNIDGKSAKVVGSLQEYQLQMKAVCYASNLMVSRILDFGNMFAASKNQTSAFKYFHAQMYIKRIQLNPEQLEQLKEIISTNYQELIFGDEEMLNEQQQAQLIRELVEFREVDSQLAARMYVRLLYLQKRFPKDNISPLIQSVEKQITEEVQIAVSTPLKRIAKLELVQTEPNSFLVNLETEKIIEHEDVKTGFRLSVDGQEVTVAEPSFKYSCKQIQVLKLIYTAKLGKVTAVVEQDLDHRYYQHMSAAWKIVRGPLLTKLSTSTQQPLELAKPEHVFVGQDNEVRFSRAASLTVSASEPQGVYYKNAQNEYVEIKEAFQLETDAITLFASQPCAVFFTDTADQKQLGVQIVAPFTITQYVTDLLNNQFMVKTVLRPTQEITIRLEQLQTEFDVQLLNEPTILLNSEVQIVQIITQQKVNKQKSQLSQLYPKFGTNPNLLIRYGSIGMYQIGINNQIPSNSVTLTIESNSCLQNQPTTAYIKIQAQKLTIGEINIFQAKQVQIIQNARMTFVIQNNQEIVIPIRYISEEMGLIKVFKVQICCGREVFERELEVLIQ</sequence>